<dbReference type="Proteomes" id="UP000177811">
    <property type="component" value="Unassembled WGS sequence"/>
</dbReference>
<accession>A0A1G2KSE2</accession>
<reference evidence="2 3" key="1">
    <citation type="journal article" date="2016" name="Nat. Commun.">
        <title>Thousands of microbial genomes shed light on interconnected biogeochemical processes in an aquifer system.</title>
        <authorList>
            <person name="Anantharaman K."/>
            <person name="Brown C.T."/>
            <person name="Hug L.A."/>
            <person name="Sharon I."/>
            <person name="Castelle C.J."/>
            <person name="Probst A.J."/>
            <person name="Thomas B.C."/>
            <person name="Singh A."/>
            <person name="Wilkins M.J."/>
            <person name="Karaoz U."/>
            <person name="Brodie E.L."/>
            <person name="Williams K.H."/>
            <person name="Hubbard S.S."/>
            <person name="Banfield J.F."/>
        </authorList>
    </citation>
    <scope>NUCLEOTIDE SEQUENCE [LARGE SCALE GENOMIC DNA]</scope>
</reference>
<dbReference type="AlphaFoldDB" id="A0A1G2KSE2"/>
<organism evidence="2 3">
    <name type="scientific">Candidatus Sungbacteria bacterium RIFCSPHIGHO2_02_FULL_51_29</name>
    <dbReference type="NCBI Taxonomy" id="1802273"/>
    <lineage>
        <taxon>Bacteria</taxon>
        <taxon>Candidatus Sungiibacteriota</taxon>
    </lineage>
</organism>
<comment type="caution">
    <text evidence="2">The sequence shown here is derived from an EMBL/GenBank/DDBJ whole genome shotgun (WGS) entry which is preliminary data.</text>
</comment>
<proteinExistence type="predicted"/>
<keyword evidence="1" id="KW-0472">Membrane</keyword>
<sequence>MQKALSGLLIFICAHDTENMRSLHNVTTSMKRKKRLFLGALIVLGIAGIAFVVLTAHNTDKNADDDPYADEKNWGRS</sequence>
<name>A0A1G2KSE2_9BACT</name>
<evidence type="ECO:0000313" key="2">
    <source>
        <dbReference type="EMBL" id="OHA01492.1"/>
    </source>
</evidence>
<keyword evidence="1" id="KW-1133">Transmembrane helix</keyword>
<dbReference type="EMBL" id="MHQL01000062">
    <property type="protein sequence ID" value="OHA01492.1"/>
    <property type="molecule type" value="Genomic_DNA"/>
</dbReference>
<feature type="transmembrane region" description="Helical" evidence="1">
    <location>
        <begin position="36"/>
        <end position="56"/>
    </location>
</feature>
<evidence type="ECO:0000313" key="3">
    <source>
        <dbReference type="Proteomes" id="UP000177811"/>
    </source>
</evidence>
<keyword evidence="1" id="KW-0812">Transmembrane</keyword>
<protein>
    <submittedName>
        <fullName evidence="2">Uncharacterized protein</fullName>
    </submittedName>
</protein>
<evidence type="ECO:0000256" key="1">
    <source>
        <dbReference type="SAM" id="Phobius"/>
    </source>
</evidence>
<gene>
    <name evidence="2" type="ORF">A3C16_05605</name>
</gene>